<comment type="subcellular location">
    <subcellularLocation>
        <location evidence="2">Cell membrane</location>
        <topology evidence="2">Multi-pass membrane protein</topology>
    </subcellularLocation>
</comment>
<dbReference type="SUPFAM" id="SSF55874">
    <property type="entry name" value="ATPase domain of HSP90 chaperone/DNA topoisomerase II/histidine kinase"/>
    <property type="match status" value="1"/>
</dbReference>
<evidence type="ECO:0000256" key="6">
    <source>
        <dbReference type="ARBA" id="ARBA00022679"/>
    </source>
</evidence>
<dbReference type="InterPro" id="IPR003661">
    <property type="entry name" value="HisK_dim/P_dom"/>
</dbReference>
<dbReference type="InterPro" id="IPR050398">
    <property type="entry name" value="HssS/ArlS-like"/>
</dbReference>
<keyword evidence="7 14" id="KW-0812">Transmembrane</keyword>
<evidence type="ECO:0000256" key="2">
    <source>
        <dbReference type="ARBA" id="ARBA00004651"/>
    </source>
</evidence>
<evidence type="ECO:0000256" key="10">
    <source>
        <dbReference type="ARBA" id="ARBA00022840"/>
    </source>
</evidence>
<dbReference type="GO" id="GO:0000155">
    <property type="term" value="F:phosphorelay sensor kinase activity"/>
    <property type="evidence" value="ECO:0007669"/>
    <property type="project" value="InterPro"/>
</dbReference>
<dbReference type="Pfam" id="PF00672">
    <property type="entry name" value="HAMP"/>
    <property type="match status" value="1"/>
</dbReference>
<evidence type="ECO:0000256" key="14">
    <source>
        <dbReference type="SAM" id="Phobius"/>
    </source>
</evidence>
<keyword evidence="8" id="KW-0547">Nucleotide-binding</keyword>
<dbReference type="SMART" id="SM00387">
    <property type="entry name" value="HATPase_c"/>
    <property type="match status" value="1"/>
</dbReference>
<keyword evidence="4" id="KW-1003">Cell membrane</keyword>
<dbReference type="InterPro" id="IPR003660">
    <property type="entry name" value="HAMP_dom"/>
</dbReference>
<evidence type="ECO:0000256" key="7">
    <source>
        <dbReference type="ARBA" id="ARBA00022692"/>
    </source>
</evidence>
<keyword evidence="6" id="KW-0808">Transferase</keyword>
<evidence type="ECO:0000256" key="8">
    <source>
        <dbReference type="ARBA" id="ARBA00022741"/>
    </source>
</evidence>
<feature type="transmembrane region" description="Helical" evidence="14">
    <location>
        <begin position="181"/>
        <end position="198"/>
    </location>
</feature>
<dbReference type="InterPro" id="IPR004358">
    <property type="entry name" value="Sig_transdc_His_kin-like_C"/>
</dbReference>
<keyword evidence="10" id="KW-0067">ATP-binding</keyword>
<feature type="domain" description="HAMP" evidence="16">
    <location>
        <begin position="199"/>
        <end position="251"/>
    </location>
</feature>
<gene>
    <name evidence="17" type="ORF">CBW46_017340</name>
</gene>
<evidence type="ECO:0000256" key="13">
    <source>
        <dbReference type="ARBA" id="ARBA00023136"/>
    </source>
</evidence>
<dbReference type="InterPro" id="IPR003594">
    <property type="entry name" value="HATPase_dom"/>
</dbReference>
<evidence type="ECO:0000313" key="18">
    <source>
        <dbReference type="Proteomes" id="UP000214746"/>
    </source>
</evidence>
<dbReference type="PANTHER" id="PTHR45528">
    <property type="entry name" value="SENSOR HISTIDINE KINASE CPXA"/>
    <property type="match status" value="1"/>
</dbReference>
<dbReference type="PANTHER" id="PTHR45528:SF1">
    <property type="entry name" value="SENSOR HISTIDINE KINASE CPXA"/>
    <property type="match status" value="1"/>
</dbReference>
<dbReference type="Pfam" id="PF02518">
    <property type="entry name" value="HATPase_c"/>
    <property type="match status" value="1"/>
</dbReference>
<dbReference type="InterPro" id="IPR036890">
    <property type="entry name" value="HATPase_C_sf"/>
</dbReference>
<evidence type="ECO:0000256" key="4">
    <source>
        <dbReference type="ARBA" id="ARBA00022475"/>
    </source>
</evidence>
<feature type="transmembrane region" description="Helical" evidence="14">
    <location>
        <begin position="12"/>
        <end position="34"/>
    </location>
</feature>
<dbReference type="Proteomes" id="UP000214746">
    <property type="component" value="Unassembled WGS sequence"/>
</dbReference>
<keyword evidence="13 14" id="KW-0472">Membrane</keyword>
<accession>A0A2W1NPP4</accession>
<dbReference type="Gene3D" id="1.10.287.130">
    <property type="match status" value="1"/>
</dbReference>
<name>A0A2W1NPP4_PAEXE</name>
<comment type="catalytic activity">
    <reaction evidence="1">
        <text>ATP + protein L-histidine = ADP + protein N-phospho-L-histidine.</text>
        <dbReference type="EC" id="2.7.13.3"/>
    </reaction>
</comment>
<evidence type="ECO:0000256" key="1">
    <source>
        <dbReference type="ARBA" id="ARBA00000085"/>
    </source>
</evidence>
<proteinExistence type="predicted"/>
<dbReference type="CDD" id="cd06225">
    <property type="entry name" value="HAMP"/>
    <property type="match status" value="1"/>
</dbReference>
<organism evidence="17 18">
    <name type="scientific">Paenibacillus xerothermodurans</name>
    <dbReference type="NCBI Taxonomy" id="1977292"/>
    <lineage>
        <taxon>Bacteria</taxon>
        <taxon>Bacillati</taxon>
        <taxon>Bacillota</taxon>
        <taxon>Bacilli</taxon>
        <taxon>Bacillales</taxon>
        <taxon>Paenibacillaceae</taxon>
        <taxon>Paenibacillus</taxon>
    </lineage>
</organism>
<comment type="caution">
    <text evidence="17">The sequence shown here is derived from an EMBL/GenBank/DDBJ whole genome shotgun (WGS) entry which is preliminary data.</text>
</comment>
<evidence type="ECO:0000256" key="11">
    <source>
        <dbReference type="ARBA" id="ARBA00022989"/>
    </source>
</evidence>
<dbReference type="CDD" id="cd00082">
    <property type="entry name" value="HisKA"/>
    <property type="match status" value="1"/>
</dbReference>
<keyword evidence="11 14" id="KW-1133">Transmembrane helix</keyword>
<dbReference type="SUPFAM" id="SSF47384">
    <property type="entry name" value="Homodimeric domain of signal transducing histidine kinase"/>
    <property type="match status" value="1"/>
</dbReference>
<dbReference type="InterPro" id="IPR005467">
    <property type="entry name" value="His_kinase_dom"/>
</dbReference>
<dbReference type="Gene3D" id="6.10.340.10">
    <property type="match status" value="1"/>
</dbReference>
<dbReference type="Pfam" id="PF00512">
    <property type="entry name" value="HisKA"/>
    <property type="match status" value="1"/>
</dbReference>
<dbReference type="GO" id="GO:0005886">
    <property type="term" value="C:plasma membrane"/>
    <property type="evidence" value="ECO:0007669"/>
    <property type="project" value="UniProtKB-SubCell"/>
</dbReference>
<dbReference type="PRINTS" id="PR00344">
    <property type="entry name" value="BCTRLSENSOR"/>
</dbReference>
<evidence type="ECO:0000259" key="16">
    <source>
        <dbReference type="PROSITE" id="PS50885"/>
    </source>
</evidence>
<sequence length="492" mass="55573">MLFHFRRMPLWMRIYLMVFGLIALMILFFSYRMITVSSEAGIQREYAASLDRHAMFYNALKMYASTMDQISYNPNLEHKMLTQAVQNYGLYYTDNKSHVAMTNEAGEKLYSSILPDDEHAMGLTPAKDGRRSYVIRSVGSRTVLFVSGWVDINGKLFRLDFTDNITNLIADLKSLARQMSLWLSVGMVMLALGLYVLIRQALHPLAQLSTQAQAIAKGRYDHRITVKRDDEIGQLAVDFNHMADAIQANTALLQRAVQERERFIASLAHELKTPLTSIMGYADLLQYYQLDEQEVTQALQFIRNESKRLDDISIKLLEMFRLGAGPVLNKQVVPVFSLMQQAELITKLSLSRKRQRLDIKSSITEVAVDQELFLLLLSNLIENASRASDNDAVISIQAYPRERSVVFCVRDNGCGIPAEHLDDVLQPFFMLDGARDGKKKGHGLGLSLSKAIAEAHGGRLDMKSRLGEGTTVYALIPNQENLQNDDIPPMEP</sequence>
<keyword evidence="18" id="KW-1185">Reference proteome</keyword>
<evidence type="ECO:0000256" key="9">
    <source>
        <dbReference type="ARBA" id="ARBA00022777"/>
    </source>
</evidence>
<dbReference type="SUPFAM" id="SSF158472">
    <property type="entry name" value="HAMP domain-like"/>
    <property type="match status" value="1"/>
</dbReference>
<evidence type="ECO:0000259" key="15">
    <source>
        <dbReference type="PROSITE" id="PS50109"/>
    </source>
</evidence>
<dbReference type="AlphaFoldDB" id="A0A2W1NPP4"/>
<keyword evidence="9 17" id="KW-0418">Kinase</keyword>
<dbReference type="PROSITE" id="PS50109">
    <property type="entry name" value="HIS_KIN"/>
    <property type="match status" value="1"/>
</dbReference>
<keyword evidence="12" id="KW-0902">Two-component regulatory system</keyword>
<dbReference type="InterPro" id="IPR036097">
    <property type="entry name" value="HisK_dim/P_sf"/>
</dbReference>
<dbReference type="EC" id="2.7.13.3" evidence="3"/>
<evidence type="ECO:0000256" key="5">
    <source>
        <dbReference type="ARBA" id="ARBA00022553"/>
    </source>
</evidence>
<dbReference type="GO" id="GO:0005524">
    <property type="term" value="F:ATP binding"/>
    <property type="evidence" value="ECO:0007669"/>
    <property type="project" value="UniProtKB-KW"/>
</dbReference>
<keyword evidence="5" id="KW-0597">Phosphoprotein</keyword>
<protein>
    <recommendedName>
        <fullName evidence="3">histidine kinase</fullName>
        <ecNumber evidence="3">2.7.13.3</ecNumber>
    </recommendedName>
</protein>
<dbReference type="EMBL" id="NHRJ02000014">
    <property type="protein sequence ID" value="PZE19696.1"/>
    <property type="molecule type" value="Genomic_DNA"/>
</dbReference>
<dbReference type="CDD" id="cd00075">
    <property type="entry name" value="HATPase"/>
    <property type="match status" value="1"/>
</dbReference>
<dbReference type="SMART" id="SM00304">
    <property type="entry name" value="HAMP"/>
    <property type="match status" value="1"/>
</dbReference>
<evidence type="ECO:0000256" key="3">
    <source>
        <dbReference type="ARBA" id="ARBA00012438"/>
    </source>
</evidence>
<evidence type="ECO:0000313" key="17">
    <source>
        <dbReference type="EMBL" id="PZE19696.1"/>
    </source>
</evidence>
<dbReference type="Gene3D" id="3.30.565.10">
    <property type="entry name" value="Histidine kinase-like ATPase, C-terminal domain"/>
    <property type="match status" value="1"/>
</dbReference>
<dbReference type="SMART" id="SM00388">
    <property type="entry name" value="HisKA"/>
    <property type="match status" value="1"/>
</dbReference>
<dbReference type="PROSITE" id="PS50885">
    <property type="entry name" value="HAMP"/>
    <property type="match status" value="1"/>
</dbReference>
<evidence type="ECO:0000256" key="12">
    <source>
        <dbReference type="ARBA" id="ARBA00023012"/>
    </source>
</evidence>
<dbReference type="OrthoDB" id="9786919at2"/>
<reference evidence="17" key="1">
    <citation type="submission" date="2018-06" db="EMBL/GenBank/DDBJ databases">
        <title>Paenibacillus xerothermodurans sp. nov. an extremely dry heat resistant spore forming bacterium isolated from the soil of Cape Canaveral, Florida.</title>
        <authorList>
            <person name="Seuylemezian A."/>
            <person name="Kaur N."/>
            <person name="Patil P."/>
            <person name="Patil P."/>
            <person name="Mayilraj S."/>
            <person name="Vaishampayan P."/>
        </authorList>
    </citation>
    <scope>NUCLEOTIDE SEQUENCE [LARGE SCALE GENOMIC DNA]</scope>
    <source>
        <strain evidence="17">ATCC 27380</strain>
    </source>
</reference>
<feature type="domain" description="Histidine kinase" evidence="15">
    <location>
        <begin position="266"/>
        <end position="480"/>
    </location>
</feature>